<comment type="similarity">
    <text evidence="1">Belongs to the FAD-binding oxidoreductase/transferase type 4 family.</text>
</comment>
<feature type="domain" description="FAD-binding PCMH-type" evidence="4">
    <location>
        <begin position="106"/>
        <end position="293"/>
    </location>
</feature>
<protein>
    <submittedName>
        <fullName evidence="5">Alkyldihydroxyacetonephosphate synthase</fullName>
        <ecNumber evidence="5">2.5.1.26</ecNumber>
    </submittedName>
</protein>
<dbReference type="Proteomes" id="UP001185069">
    <property type="component" value="Unassembled WGS sequence"/>
</dbReference>
<keyword evidence="3" id="KW-0274">FAD</keyword>
<dbReference type="GO" id="GO:0008609">
    <property type="term" value="F:alkylglycerone-phosphate synthase activity"/>
    <property type="evidence" value="ECO:0007669"/>
    <property type="project" value="UniProtKB-EC"/>
</dbReference>
<comment type="caution">
    <text evidence="5">The sequence shown here is derived from an EMBL/GenBank/DDBJ whole genome shotgun (WGS) entry which is preliminary data.</text>
</comment>
<keyword evidence="5" id="KW-0808">Transferase</keyword>
<dbReference type="Gene3D" id="3.30.70.3450">
    <property type="match status" value="1"/>
</dbReference>
<dbReference type="EC" id="2.5.1.26" evidence="5"/>
<gene>
    <name evidence="5" type="ORF">JOE69_003018</name>
</gene>
<dbReference type="Pfam" id="PF02913">
    <property type="entry name" value="FAD-oxidase_C"/>
    <property type="match status" value="1"/>
</dbReference>
<evidence type="ECO:0000256" key="1">
    <source>
        <dbReference type="ARBA" id="ARBA00008000"/>
    </source>
</evidence>
<dbReference type="PROSITE" id="PS51387">
    <property type="entry name" value="FAD_PCMH"/>
    <property type="match status" value="1"/>
</dbReference>
<dbReference type="Pfam" id="PF01565">
    <property type="entry name" value="FAD_binding_4"/>
    <property type="match status" value="1"/>
</dbReference>
<dbReference type="Gene3D" id="3.30.300.330">
    <property type="match status" value="1"/>
</dbReference>
<keyword evidence="6" id="KW-1185">Reference proteome</keyword>
<proteinExistence type="inferred from homology"/>
<evidence type="ECO:0000313" key="6">
    <source>
        <dbReference type="Proteomes" id="UP001185069"/>
    </source>
</evidence>
<dbReference type="RefSeq" id="WP_309800069.1">
    <property type="nucleotide sequence ID" value="NZ_BAAAHY010000004.1"/>
</dbReference>
<dbReference type="InterPro" id="IPR025650">
    <property type="entry name" value="Alkyl-DHAP_Synthase"/>
</dbReference>
<dbReference type="InterPro" id="IPR016169">
    <property type="entry name" value="FAD-bd_PCMH_sub2"/>
</dbReference>
<dbReference type="EMBL" id="JAVDQF010000001">
    <property type="protein sequence ID" value="MDR6270780.1"/>
    <property type="molecule type" value="Genomic_DNA"/>
</dbReference>
<evidence type="ECO:0000256" key="3">
    <source>
        <dbReference type="ARBA" id="ARBA00022827"/>
    </source>
</evidence>
<dbReference type="InterPro" id="IPR016164">
    <property type="entry name" value="FAD-linked_Oxase-like_C"/>
</dbReference>
<accession>A0ABU1JEG8</accession>
<dbReference type="Gene3D" id="1.10.45.10">
    <property type="entry name" value="Vanillyl-alcohol Oxidase, Chain A, domain 4"/>
    <property type="match status" value="1"/>
</dbReference>
<dbReference type="InterPro" id="IPR016171">
    <property type="entry name" value="Vanillyl_alc_oxidase_C-sub2"/>
</dbReference>
<dbReference type="SUPFAM" id="SSF56176">
    <property type="entry name" value="FAD-binding/transporter-associated domain-like"/>
    <property type="match status" value="1"/>
</dbReference>
<dbReference type="PANTHER" id="PTHR46568">
    <property type="entry name" value="ALKYLDIHYDROXYACETONEPHOSPHATE SYNTHASE, PEROXISOMAL"/>
    <property type="match status" value="1"/>
</dbReference>
<dbReference type="InterPro" id="IPR006094">
    <property type="entry name" value="Oxid_FAD_bind_N"/>
</dbReference>
<evidence type="ECO:0000256" key="2">
    <source>
        <dbReference type="ARBA" id="ARBA00022630"/>
    </source>
</evidence>
<dbReference type="InterPro" id="IPR036318">
    <property type="entry name" value="FAD-bd_PCMH-like_sf"/>
</dbReference>
<dbReference type="Gene3D" id="3.30.465.10">
    <property type="match status" value="1"/>
</dbReference>
<keyword evidence="2" id="KW-0285">Flavoprotein</keyword>
<dbReference type="SUPFAM" id="SSF55103">
    <property type="entry name" value="FAD-linked oxidases, C-terminal domain"/>
    <property type="match status" value="1"/>
</dbReference>
<evidence type="ECO:0000313" key="5">
    <source>
        <dbReference type="EMBL" id="MDR6270780.1"/>
    </source>
</evidence>
<organism evidence="5 6">
    <name type="scientific">Arthrobacter russicus</name>
    <dbReference type="NCBI Taxonomy" id="172040"/>
    <lineage>
        <taxon>Bacteria</taxon>
        <taxon>Bacillati</taxon>
        <taxon>Actinomycetota</taxon>
        <taxon>Actinomycetes</taxon>
        <taxon>Micrococcales</taxon>
        <taxon>Micrococcaceae</taxon>
        <taxon>Arthrobacter</taxon>
    </lineage>
</organism>
<name>A0ABU1JEG8_9MICC</name>
<sequence length="562" mass="59201">MGADITEDVGRSVWYGWGNPARAAELPGHATAFLRTALELDSVAREHLPVRLDQVSLPESSLDESRLALFRDALGAEHVSTAAADRVLHAGGKSTPDLYRRRTGDAQAAPDAVLSPGSDEEIRKILEICVREHIAVTPFGGGTSVVGGVEPIRSAPNGQTFTAAVALDLGRMAQLLELDPVNRLATFQTGIRGPAIEAALAAHGFTLGHLPQSHQQATLGGYLATRSAGQASTGYGRSDALVRRLSLESPRGTLDLGGFAPATAAGPDLRSIVVGSEGTLGVITKATMAIVPQPEHKRHGAWAFADFESGTEALRALVQAGIPLPAVARLSDREETESTLRLAGGAKIAALRKYLALRGMPQPALALFVWEGGKAATAAARRQCSKLLRAAGAVYLSSAPAISWEHGRFSAPYLRDRLLDIGVLVETLETATSWDRLPALHEAVNQAILGAISDGGKSGWSQAHVSHVYPGGASLYFTFLAGQESDPLQQLQRIKAAASEAIVKERATITHHHAIGTDHAPYLAAEIGPLGVDVLRGIKAALDPTGIMNPGKLIPAMEEDQK</sequence>
<dbReference type="InterPro" id="IPR004113">
    <property type="entry name" value="FAD-bd_oxidored_4_C"/>
</dbReference>
<dbReference type="PANTHER" id="PTHR46568:SF1">
    <property type="entry name" value="ALKYLDIHYDROXYACETONEPHOSPHATE SYNTHASE, PEROXISOMAL"/>
    <property type="match status" value="1"/>
</dbReference>
<evidence type="ECO:0000259" key="4">
    <source>
        <dbReference type="PROSITE" id="PS51387"/>
    </source>
</evidence>
<reference evidence="5 6" key="1">
    <citation type="submission" date="2023-07" db="EMBL/GenBank/DDBJ databases">
        <title>Sequencing the genomes of 1000 actinobacteria strains.</title>
        <authorList>
            <person name="Klenk H.-P."/>
        </authorList>
    </citation>
    <scope>NUCLEOTIDE SEQUENCE [LARGE SCALE GENOMIC DNA]</scope>
    <source>
        <strain evidence="5 6">DSM 14555</strain>
    </source>
</reference>
<dbReference type="InterPro" id="IPR016166">
    <property type="entry name" value="FAD-bd_PCMH"/>
</dbReference>